<proteinExistence type="predicted"/>
<dbReference type="RefSeq" id="WP_137962493.1">
    <property type="nucleotide sequence ID" value="NZ_JAUJQS010000089.1"/>
</dbReference>
<comment type="caution">
    <text evidence="1">The sequence shown here is derived from an EMBL/GenBank/DDBJ whole genome shotgun (WGS) entry which is preliminary data.</text>
</comment>
<reference evidence="1" key="1">
    <citation type="submission" date="2023-07" db="EMBL/GenBank/DDBJ databases">
        <title>A collection of bacterial strains from the Burkholderia cepacia Research Laboratory and Repository.</title>
        <authorList>
            <person name="Lipuma J."/>
            <person name="Spilker T."/>
            <person name="Caverly L."/>
        </authorList>
    </citation>
    <scope>NUCLEOTIDE SEQUENCE</scope>
    <source>
        <strain evidence="1">AU44979</strain>
    </source>
</reference>
<dbReference type="Proteomes" id="UP001172109">
    <property type="component" value="Unassembled WGS sequence"/>
</dbReference>
<protein>
    <submittedName>
        <fullName evidence="1">Uncharacterized protein</fullName>
    </submittedName>
</protein>
<gene>
    <name evidence="1" type="ORF">QZM56_41325</name>
</gene>
<dbReference type="EMBL" id="JAUJQS010000089">
    <property type="protein sequence ID" value="MDN7570927.1"/>
    <property type="molecule type" value="Genomic_DNA"/>
</dbReference>
<name>A0AAP4RBE8_9BURK</name>
<evidence type="ECO:0000313" key="2">
    <source>
        <dbReference type="Proteomes" id="UP001172109"/>
    </source>
</evidence>
<dbReference type="AlphaFoldDB" id="A0AAP4RBE8"/>
<organism evidence="1 2">
    <name type="scientific">Burkholderia contaminans</name>
    <dbReference type="NCBI Taxonomy" id="488447"/>
    <lineage>
        <taxon>Bacteria</taxon>
        <taxon>Pseudomonadati</taxon>
        <taxon>Pseudomonadota</taxon>
        <taxon>Betaproteobacteria</taxon>
        <taxon>Burkholderiales</taxon>
        <taxon>Burkholderiaceae</taxon>
        <taxon>Burkholderia</taxon>
        <taxon>Burkholderia cepacia complex</taxon>
    </lineage>
</organism>
<sequence>MFDRPTIRVVIDALAPLADIPRPDTDNEGDPINGDSVLPYLSAEHAQLVRHASAVVYEYARTTDGEPDRRALNTMTRHGFHATLNPAQYEPDKQVGGVTVGNWYLDISDMPCGGDEN</sequence>
<accession>A0AAP4RBE8</accession>
<evidence type="ECO:0000313" key="1">
    <source>
        <dbReference type="EMBL" id="MDN7570927.1"/>
    </source>
</evidence>